<proteinExistence type="predicted"/>
<evidence type="ECO:0008006" key="3">
    <source>
        <dbReference type="Google" id="ProtNLM"/>
    </source>
</evidence>
<dbReference type="SUPFAM" id="SSF52047">
    <property type="entry name" value="RNI-like"/>
    <property type="match status" value="1"/>
</dbReference>
<gene>
    <name evidence="1" type="ORF">BDA99DRAFT_566145</name>
</gene>
<protein>
    <recommendedName>
        <fullName evidence="3">F-box domain-containing protein</fullName>
    </recommendedName>
</protein>
<reference evidence="1" key="2">
    <citation type="submission" date="2023-02" db="EMBL/GenBank/DDBJ databases">
        <authorList>
            <consortium name="DOE Joint Genome Institute"/>
            <person name="Mondo S.J."/>
            <person name="Chang Y."/>
            <person name="Wang Y."/>
            <person name="Ahrendt S."/>
            <person name="Andreopoulos W."/>
            <person name="Barry K."/>
            <person name="Beard J."/>
            <person name="Benny G.L."/>
            <person name="Blankenship S."/>
            <person name="Bonito G."/>
            <person name="Cuomo C."/>
            <person name="Desiro A."/>
            <person name="Gervers K.A."/>
            <person name="Hundley H."/>
            <person name="Kuo A."/>
            <person name="LaButti K."/>
            <person name="Lang B.F."/>
            <person name="Lipzen A."/>
            <person name="O'Donnell K."/>
            <person name="Pangilinan J."/>
            <person name="Reynolds N."/>
            <person name="Sandor L."/>
            <person name="Smith M.W."/>
            <person name="Tsang A."/>
            <person name="Grigoriev I.V."/>
            <person name="Stajich J.E."/>
            <person name="Spatafora J.W."/>
        </authorList>
    </citation>
    <scope>NUCLEOTIDE SEQUENCE</scope>
    <source>
        <strain evidence="1">RSA 2281</strain>
    </source>
</reference>
<dbReference type="Gene3D" id="1.25.40.10">
    <property type="entry name" value="Tetratricopeptide repeat domain"/>
    <property type="match status" value="1"/>
</dbReference>
<reference evidence="1" key="1">
    <citation type="journal article" date="2022" name="IScience">
        <title>Evolution of zygomycete secretomes and the origins of terrestrial fungal ecologies.</title>
        <authorList>
            <person name="Chang Y."/>
            <person name="Wang Y."/>
            <person name="Mondo S."/>
            <person name="Ahrendt S."/>
            <person name="Andreopoulos W."/>
            <person name="Barry K."/>
            <person name="Beard J."/>
            <person name="Benny G.L."/>
            <person name="Blankenship S."/>
            <person name="Bonito G."/>
            <person name="Cuomo C."/>
            <person name="Desiro A."/>
            <person name="Gervers K.A."/>
            <person name="Hundley H."/>
            <person name="Kuo A."/>
            <person name="LaButti K."/>
            <person name="Lang B.F."/>
            <person name="Lipzen A."/>
            <person name="O'Donnell K."/>
            <person name="Pangilinan J."/>
            <person name="Reynolds N."/>
            <person name="Sandor L."/>
            <person name="Smith M.E."/>
            <person name="Tsang A."/>
            <person name="Grigoriev I.V."/>
            <person name="Stajich J.E."/>
            <person name="Spatafora J.W."/>
        </authorList>
    </citation>
    <scope>NUCLEOTIDE SEQUENCE</scope>
    <source>
        <strain evidence="1">RSA 2281</strain>
    </source>
</reference>
<evidence type="ECO:0000313" key="2">
    <source>
        <dbReference type="Proteomes" id="UP001209540"/>
    </source>
</evidence>
<comment type="caution">
    <text evidence="1">The sequence shown here is derived from an EMBL/GenBank/DDBJ whole genome shotgun (WGS) entry which is preliminary data.</text>
</comment>
<dbReference type="Gene3D" id="3.80.10.10">
    <property type="entry name" value="Ribonuclease Inhibitor"/>
    <property type="match status" value="1"/>
</dbReference>
<sequence>MLRTNSTLSSRFGISEISTSLWRVMFIITSNVTPENNTITTSTVSPTPSLPTPLTPIELIDLANQVLKLVHTLKDTVCSREYHQTLVHATAAKWLFPRIQLILYDMRTEAYSMQGQFESAIACAQQMISQWPTKAEGYFRKAEIFSIYGKMLEAIKTYDEGIRSASSLFSSTPAETKMSLSLERSKAVKINERRIDAFRTLPIEIIDNIVARLSQTTKLTCLAVSNAWCKKMKGCTDAWGFLHINNNRDDIFLLSFVPHIGYHIRHLEIDTPGPLASPLYLKYTRNGTFMKLSSLKMTSLATKDLQPHGGMFIIALWQTRHTLTSLDLDLAENLNNVTLADILSICSHLTELVFMTSMKRLDLYLGDFLMVEKHINLRSLQLKASSITEKDLKELLSHCTQLRRFVANGCVSSSLDTIYTCAKNLNILGFNPDISVPRLSTTKVDEIGNNKDGLRMFYTSNGPCNTTSALPILNIIHKNQASLETIHIAMTEFNELRFEEYTATYRPLVLKRLVNMTFRSEHNVQKFMLQSIQETRTLENLTVANVVDMEGLVNALINIPSSIKKIRNIGR</sequence>
<accession>A0AAD5JXU7</accession>
<dbReference type="Proteomes" id="UP001209540">
    <property type="component" value="Unassembled WGS sequence"/>
</dbReference>
<dbReference type="InterPro" id="IPR032675">
    <property type="entry name" value="LRR_dom_sf"/>
</dbReference>
<evidence type="ECO:0000313" key="1">
    <source>
        <dbReference type="EMBL" id="KAI9244687.1"/>
    </source>
</evidence>
<keyword evidence="2" id="KW-1185">Reference proteome</keyword>
<organism evidence="1 2">
    <name type="scientific">Phascolomyces articulosus</name>
    <dbReference type="NCBI Taxonomy" id="60185"/>
    <lineage>
        <taxon>Eukaryota</taxon>
        <taxon>Fungi</taxon>
        <taxon>Fungi incertae sedis</taxon>
        <taxon>Mucoromycota</taxon>
        <taxon>Mucoromycotina</taxon>
        <taxon>Mucoromycetes</taxon>
        <taxon>Mucorales</taxon>
        <taxon>Lichtheimiaceae</taxon>
        <taxon>Phascolomyces</taxon>
    </lineage>
</organism>
<dbReference type="AlphaFoldDB" id="A0AAD5JXU7"/>
<name>A0AAD5JXU7_9FUNG</name>
<dbReference type="InterPro" id="IPR011990">
    <property type="entry name" value="TPR-like_helical_dom_sf"/>
</dbReference>
<dbReference type="SUPFAM" id="SSF48452">
    <property type="entry name" value="TPR-like"/>
    <property type="match status" value="1"/>
</dbReference>
<dbReference type="EMBL" id="JAIXMP010000057">
    <property type="protein sequence ID" value="KAI9244687.1"/>
    <property type="molecule type" value="Genomic_DNA"/>
</dbReference>